<feature type="region of interest" description="Disordered" evidence="1">
    <location>
        <begin position="130"/>
        <end position="185"/>
    </location>
</feature>
<sequence>MQPKDAVDSEEAYYIHPGNECVCFPENDEAAFLDSVYDQLDILYDIGSGRERVSRARPTRKDISDALVAETGLPSVGHTMSDILKLNDHISRARNGSQTCLFSLPHLSSPTTSSEEVIHDVQSDDAVAPGIYENAPANSSSIADTDNPSVPGAHADDTVVAVSSGRAASQEHTTKKIPPRTPESLVKPASQAIFADIIGVQSRSHVYVIMFSSRHYQ</sequence>
<proteinExistence type="predicted"/>
<protein>
    <submittedName>
        <fullName evidence="2">Uncharacterized protein</fullName>
    </submittedName>
</protein>
<feature type="non-terminal residue" evidence="2">
    <location>
        <position position="1"/>
    </location>
</feature>
<feature type="compositionally biased region" description="Polar residues" evidence="1">
    <location>
        <begin position="136"/>
        <end position="148"/>
    </location>
</feature>
<accession>A0A9P8G4N8</accession>
<evidence type="ECO:0000256" key="1">
    <source>
        <dbReference type="SAM" id="MobiDB-lite"/>
    </source>
</evidence>
<evidence type="ECO:0000313" key="3">
    <source>
        <dbReference type="Proteomes" id="UP000729357"/>
    </source>
</evidence>
<evidence type="ECO:0000313" key="2">
    <source>
        <dbReference type="EMBL" id="KAG9989118.1"/>
    </source>
</evidence>
<gene>
    <name evidence="2" type="ORF">KCU98_g2132</name>
</gene>
<reference evidence="2" key="1">
    <citation type="journal article" date="2021" name="J Fungi (Basel)">
        <title>Virulence traits and population genomics of the black yeast Aureobasidium melanogenum.</title>
        <authorList>
            <person name="Cernosa A."/>
            <person name="Sun X."/>
            <person name="Gostincar C."/>
            <person name="Fang C."/>
            <person name="Gunde-Cimerman N."/>
            <person name="Song Z."/>
        </authorList>
    </citation>
    <scope>NUCLEOTIDE SEQUENCE</scope>
    <source>
        <strain evidence="2">EXF-9298</strain>
    </source>
</reference>
<dbReference type="AlphaFoldDB" id="A0A9P8G4N8"/>
<name>A0A9P8G4N8_AURME</name>
<organism evidence="2 3">
    <name type="scientific">Aureobasidium melanogenum</name>
    <name type="common">Aureobasidium pullulans var. melanogenum</name>
    <dbReference type="NCBI Taxonomy" id="46634"/>
    <lineage>
        <taxon>Eukaryota</taxon>
        <taxon>Fungi</taxon>
        <taxon>Dikarya</taxon>
        <taxon>Ascomycota</taxon>
        <taxon>Pezizomycotina</taxon>
        <taxon>Dothideomycetes</taxon>
        <taxon>Dothideomycetidae</taxon>
        <taxon>Dothideales</taxon>
        <taxon>Saccotheciaceae</taxon>
        <taxon>Aureobasidium</taxon>
    </lineage>
</organism>
<comment type="caution">
    <text evidence="2">The sequence shown here is derived from an EMBL/GenBank/DDBJ whole genome shotgun (WGS) entry which is preliminary data.</text>
</comment>
<dbReference type="Proteomes" id="UP000729357">
    <property type="component" value="Unassembled WGS sequence"/>
</dbReference>
<reference evidence="2" key="2">
    <citation type="submission" date="2021-08" db="EMBL/GenBank/DDBJ databases">
        <authorList>
            <person name="Gostincar C."/>
            <person name="Sun X."/>
            <person name="Song Z."/>
            <person name="Gunde-Cimerman N."/>
        </authorList>
    </citation>
    <scope>NUCLEOTIDE SEQUENCE</scope>
    <source>
        <strain evidence="2">EXF-9298</strain>
    </source>
</reference>
<dbReference type="EMBL" id="JAHFXS010000103">
    <property type="protein sequence ID" value="KAG9989118.1"/>
    <property type="molecule type" value="Genomic_DNA"/>
</dbReference>
<keyword evidence="3" id="KW-1185">Reference proteome</keyword>